<feature type="domain" description="Fibronectin type-III" evidence="28">
    <location>
        <begin position="286"/>
        <end position="381"/>
    </location>
</feature>
<keyword evidence="7" id="KW-0723">Serine/threonine-protein kinase</keyword>
<feature type="domain" description="Protein kinase" evidence="26">
    <location>
        <begin position="2291"/>
        <end position="2545"/>
    </location>
</feature>
<dbReference type="GO" id="GO:0005634">
    <property type="term" value="C:nucleus"/>
    <property type="evidence" value="ECO:0007669"/>
    <property type="project" value="UniProtKB-SubCell"/>
</dbReference>
<comment type="catalytic activity">
    <reaction evidence="22">
        <text>L-seryl-[protein] + ATP = O-phospho-L-seryl-[protein] + ADP + H(+)</text>
        <dbReference type="Rhea" id="RHEA:17989"/>
        <dbReference type="Rhea" id="RHEA-COMP:9863"/>
        <dbReference type="Rhea" id="RHEA-COMP:11604"/>
        <dbReference type="ChEBI" id="CHEBI:15378"/>
        <dbReference type="ChEBI" id="CHEBI:29999"/>
        <dbReference type="ChEBI" id="CHEBI:30616"/>
        <dbReference type="ChEBI" id="CHEBI:83421"/>
        <dbReference type="ChEBI" id="CHEBI:456216"/>
        <dbReference type="EC" id="2.7.11.1"/>
    </reaction>
</comment>
<feature type="domain" description="Ig-like" evidence="27">
    <location>
        <begin position="4829"/>
        <end position="4912"/>
    </location>
</feature>
<name>A0A913Z5G4_PATMI</name>
<feature type="region of interest" description="Disordered" evidence="25">
    <location>
        <begin position="1446"/>
        <end position="1478"/>
    </location>
</feature>
<feature type="domain" description="Ig-like" evidence="27">
    <location>
        <begin position="3091"/>
        <end position="3174"/>
    </location>
</feature>
<feature type="compositionally biased region" description="Basic and acidic residues" evidence="25">
    <location>
        <begin position="3683"/>
        <end position="3692"/>
    </location>
</feature>
<keyword evidence="11" id="KW-0677">Repeat</keyword>
<dbReference type="FunFam" id="2.60.40.10:FF:000127">
    <property type="entry name" value="titin isoform X1"/>
    <property type="match status" value="3"/>
</dbReference>
<keyword evidence="20" id="KW-0393">Immunoglobulin domain</keyword>
<evidence type="ECO:0000256" key="17">
    <source>
        <dbReference type="ARBA" id="ARBA00022860"/>
    </source>
</evidence>
<feature type="domain" description="Fibronectin type-III" evidence="28">
    <location>
        <begin position="387"/>
        <end position="482"/>
    </location>
</feature>
<feature type="domain" description="Fibronectin type-III" evidence="28">
    <location>
        <begin position="1"/>
        <end position="85"/>
    </location>
</feature>
<dbReference type="FunFam" id="2.60.40.10:FF:000031">
    <property type="entry name" value="Myosin-binding protein C, slow type"/>
    <property type="match status" value="3"/>
</dbReference>
<keyword evidence="6" id="KW-0963">Cytoplasm</keyword>
<evidence type="ECO:0000256" key="3">
    <source>
        <dbReference type="ARBA" id="ARBA00004204"/>
    </source>
</evidence>
<feature type="domain" description="Ig-like" evidence="27">
    <location>
        <begin position="1963"/>
        <end position="2052"/>
    </location>
</feature>
<feature type="domain" description="Fibronectin type-III" evidence="28">
    <location>
        <begin position="585"/>
        <end position="678"/>
    </location>
</feature>
<dbReference type="GO" id="GO:0045214">
    <property type="term" value="P:sarcomere organization"/>
    <property type="evidence" value="ECO:0007669"/>
    <property type="project" value="TreeGrafter"/>
</dbReference>
<feature type="compositionally biased region" description="Basic and acidic residues" evidence="25">
    <location>
        <begin position="4116"/>
        <end position="4139"/>
    </location>
</feature>
<dbReference type="GO" id="GO:0045989">
    <property type="term" value="P:positive regulation of striated muscle contraction"/>
    <property type="evidence" value="ECO:0007669"/>
    <property type="project" value="UniProtKB-ARBA"/>
</dbReference>
<evidence type="ECO:0000256" key="19">
    <source>
        <dbReference type="ARBA" id="ARBA00023242"/>
    </source>
</evidence>
<dbReference type="Pfam" id="PF00041">
    <property type="entry name" value="fn3"/>
    <property type="match status" value="14"/>
</dbReference>
<keyword evidence="14" id="KW-0106">Calcium</keyword>
<dbReference type="FunFam" id="2.60.40.10:FF:000147">
    <property type="entry name" value="Myosin light chain kinase"/>
    <property type="match status" value="2"/>
</dbReference>
<dbReference type="PROSITE" id="PS50011">
    <property type="entry name" value="PROTEIN_KINASE_DOM"/>
    <property type="match status" value="1"/>
</dbReference>
<evidence type="ECO:0000256" key="9">
    <source>
        <dbReference type="ARBA" id="ARBA00022679"/>
    </source>
</evidence>
<feature type="compositionally biased region" description="Polar residues" evidence="25">
    <location>
        <begin position="4082"/>
        <end position="4104"/>
    </location>
</feature>
<feature type="domain" description="Ig-like" evidence="27">
    <location>
        <begin position="2987"/>
        <end position="3075"/>
    </location>
</feature>
<dbReference type="InterPro" id="IPR003598">
    <property type="entry name" value="Ig_sub2"/>
</dbReference>
<dbReference type="SMART" id="SM00408">
    <property type="entry name" value="IGc2"/>
    <property type="match status" value="17"/>
</dbReference>
<dbReference type="GO" id="GO:0048738">
    <property type="term" value="P:cardiac muscle tissue development"/>
    <property type="evidence" value="ECO:0007669"/>
    <property type="project" value="TreeGrafter"/>
</dbReference>
<feature type="compositionally biased region" description="Basic and acidic residues" evidence="25">
    <location>
        <begin position="3568"/>
        <end position="3581"/>
    </location>
</feature>
<feature type="domain" description="Ig-like" evidence="27">
    <location>
        <begin position="486"/>
        <end position="575"/>
    </location>
</feature>
<evidence type="ECO:0000256" key="1">
    <source>
        <dbReference type="ARBA" id="ARBA00001946"/>
    </source>
</evidence>
<dbReference type="GO" id="GO:0060298">
    <property type="term" value="P:positive regulation of sarcomere organization"/>
    <property type="evidence" value="ECO:0007669"/>
    <property type="project" value="UniProtKB-ARBA"/>
</dbReference>
<evidence type="ECO:0000256" key="5">
    <source>
        <dbReference type="ARBA" id="ARBA00012513"/>
    </source>
</evidence>
<feature type="binding site" evidence="24">
    <location>
        <position position="2320"/>
    </location>
    <ligand>
        <name>ATP</name>
        <dbReference type="ChEBI" id="CHEBI:30616"/>
    </ligand>
</feature>
<dbReference type="Pfam" id="PF07679">
    <property type="entry name" value="I-set"/>
    <property type="match status" value="18"/>
</dbReference>
<accession>A0A913Z5G4</accession>
<dbReference type="PANTHER" id="PTHR14340:SF9">
    <property type="entry name" value="FIBRONECTIN TYPE-III DOMAIN-CONTAINING PROTEIN"/>
    <property type="match status" value="1"/>
</dbReference>
<dbReference type="Gene3D" id="1.10.510.10">
    <property type="entry name" value="Transferase(Phosphotransferase) domain 1"/>
    <property type="match status" value="1"/>
</dbReference>
<dbReference type="Pfam" id="PF00069">
    <property type="entry name" value="Pkinase"/>
    <property type="match status" value="1"/>
</dbReference>
<dbReference type="SUPFAM" id="SSF48726">
    <property type="entry name" value="Immunoglobulin"/>
    <property type="match status" value="18"/>
</dbReference>
<feature type="region of interest" description="Disordered" evidence="25">
    <location>
        <begin position="5042"/>
        <end position="5079"/>
    </location>
</feature>
<comment type="cofactor">
    <cofactor evidence="1">
        <name>Mg(2+)</name>
        <dbReference type="ChEBI" id="CHEBI:18420"/>
    </cofactor>
</comment>
<dbReference type="SUPFAM" id="SSF56112">
    <property type="entry name" value="Protein kinase-like (PK-like)"/>
    <property type="match status" value="1"/>
</dbReference>
<dbReference type="InterPro" id="IPR036116">
    <property type="entry name" value="FN3_sf"/>
</dbReference>
<feature type="compositionally biased region" description="Low complexity" evidence="25">
    <location>
        <begin position="3582"/>
        <end position="3598"/>
    </location>
</feature>
<dbReference type="FunFam" id="2.60.40.10:FF:000050">
    <property type="entry name" value="Titin isoform B"/>
    <property type="match status" value="1"/>
</dbReference>
<dbReference type="RefSeq" id="XP_038047053.1">
    <property type="nucleotide sequence ID" value="XM_038191125.1"/>
</dbReference>
<keyword evidence="9" id="KW-0808">Transferase</keyword>
<evidence type="ECO:0000313" key="29">
    <source>
        <dbReference type="EnsemblMetazoa" id="XP_038047053.1"/>
    </source>
</evidence>
<evidence type="ECO:0000256" key="10">
    <source>
        <dbReference type="ARBA" id="ARBA00022723"/>
    </source>
</evidence>
<dbReference type="PROSITE" id="PS50835">
    <property type="entry name" value="IG_LIKE"/>
    <property type="match status" value="18"/>
</dbReference>
<proteinExistence type="inferred from homology"/>
<feature type="domain" description="Fibronectin type-III" evidence="28">
    <location>
        <begin position="1762"/>
        <end position="1857"/>
    </location>
</feature>
<feature type="domain" description="Fibronectin type-III" evidence="28">
    <location>
        <begin position="882"/>
        <end position="977"/>
    </location>
</feature>
<feature type="compositionally biased region" description="Basic and acidic residues" evidence="25">
    <location>
        <begin position="4363"/>
        <end position="4372"/>
    </location>
</feature>
<feature type="domain" description="Ig-like" evidence="27">
    <location>
        <begin position="4699"/>
        <end position="4787"/>
    </location>
</feature>
<feature type="domain" description="Fibronectin type-III" evidence="28">
    <location>
        <begin position="684"/>
        <end position="779"/>
    </location>
</feature>
<dbReference type="FunFam" id="2.60.40.10:FF:000112">
    <property type="entry name" value="Titin a"/>
    <property type="match status" value="1"/>
</dbReference>
<dbReference type="EnsemblMetazoa" id="XM_038191125.1">
    <property type="protein sequence ID" value="XP_038047053.1"/>
    <property type="gene ID" value="LOC119721199"/>
</dbReference>
<dbReference type="CDD" id="cd00096">
    <property type="entry name" value="Ig"/>
    <property type="match status" value="1"/>
</dbReference>
<feature type="compositionally biased region" description="Basic and acidic residues" evidence="25">
    <location>
        <begin position="4204"/>
        <end position="4232"/>
    </location>
</feature>
<evidence type="ECO:0000256" key="6">
    <source>
        <dbReference type="ARBA" id="ARBA00022490"/>
    </source>
</evidence>
<feature type="compositionally biased region" description="Basic and acidic residues" evidence="25">
    <location>
        <begin position="4063"/>
        <end position="4073"/>
    </location>
</feature>
<organism evidence="29 30">
    <name type="scientific">Patiria miniata</name>
    <name type="common">Bat star</name>
    <name type="synonym">Asterina miniata</name>
    <dbReference type="NCBI Taxonomy" id="46514"/>
    <lineage>
        <taxon>Eukaryota</taxon>
        <taxon>Metazoa</taxon>
        <taxon>Echinodermata</taxon>
        <taxon>Eleutherozoa</taxon>
        <taxon>Asterozoa</taxon>
        <taxon>Asteroidea</taxon>
        <taxon>Valvatacea</taxon>
        <taxon>Valvatida</taxon>
        <taxon>Asterinidae</taxon>
        <taxon>Patiria</taxon>
    </lineage>
</organism>
<dbReference type="SMART" id="SM00409">
    <property type="entry name" value="IG"/>
    <property type="match status" value="17"/>
</dbReference>
<feature type="domain" description="Ig-like" evidence="27">
    <location>
        <begin position="2057"/>
        <end position="2148"/>
    </location>
</feature>
<evidence type="ECO:0000256" key="22">
    <source>
        <dbReference type="ARBA" id="ARBA00048679"/>
    </source>
</evidence>
<evidence type="ECO:0000256" key="7">
    <source>
        <dbReference type="ARBA" id="ARBA00022527"/>
    </source>
</evidence>
<dbReference type="FunFam" id="2.60.40.10:FF:000003">
    <property type="entry name" value="Titin isoform E"/>
    <property type="match status" value="2"/>
</dbReference>
<feature type="domain" description="Ig-like" evidence="27">
    <location>
        <begin position="783"/>
        <end position="875"/>
    </location>
</feature>
<feature type="compositionally biased region" description="Low complexity" evidence="25">
    <location>
        <begin position="3398"/>
        <end position="3413"/>
    </location>
</feature>
<feature type="compositionally biased region" description="Basic and acidic residues" evidence="25">
    <location>
        <begin position="3986"/>
        <end position="3995"/>
    </location>
</feature>
<feature type="domain" description="Ig-like" evidence="27">
    <location>
        <begin position="4576"/>
        <end position="4664"/>
    </location>
</feature>
<comment type="catalytic activity">
    <reaction evidence="21">
        <text>L-threonyl-[protein] + ATP = O-phospho-L-threonyl-[protein] + ADP + H(+)</text>
        <dbReference type="Rhea" id="RHEA:46608"/>
        <dbReference type="Rhea" id="RHEA-COMP:11060"/>
        <dbReference type="Rhea" id="RHEA-COMP:11605"/>
        <dbReference type="ChEBI" id="CHEBI:15378"/>
        <dbReference type="ChEBI" id="CHEBI:30013"/>
        <dbReference type="ChEBI" id="CHEBI:30616"/>
        <dbReference type="ChEBI" id="CHEBI:61977"/>
        <dbReference type="ChEBI" id="CHEBI:456216"/>
        <dbReference type="EC" id="2.7.11.1"/>
    </reaction>
</comment>
<dbReference type="PROSITE" id="PS00108">
    <property type="entry name" value="PROTEIN_KINASE_ST"/>
    <property type="match status" value="1"/>
</dbReference>
<dbReference type="InterPro" id="IPR013783">
    <property type="entry name" value="Ig-like_fold"/>
</dbReference>
<dbReference type="GO" id="GO:0008307">
    <property type="term" value="F:structural constituent of muscle"/>
    <property type="evidence" value="ECO:0007669"/>
    <property type="project" value="TreeGrafter"/>
</dbReference>
<dbReference type="InterPro" id="IPR003961">
    <property type="entry name" value="FN3_dom"/>
</dbReference>
<keyword evidence="19" id="KW-0539">Nucleus</keyword>
<feature type="region of interest" description="Disordered" evidence="25">
    <location>
        <begin position="3392"/>
        <end position="3424"/>
    </location>
</feature>
<keyword evidence="13" id="KW-0418">Kinase</keyword>
<feature type="domain" description="Ig-like" evidence="27">
    <location>
        <begin position="1170"/>
        <end position="1258"/>
    </location>
</feature>
<evidence type="ECO:0000256" key="13">
    <source>
        <dbReference type="ARBA" id="ARBA00022777"/>
    </source>
</evidence>
<feature type="region of interest" description="Disordered" evidence="25">
    <location>
        <begin position="3190"/>
        <end position="3223"/>
    </location>
</feature>
<dbReference type="EC" id="2.7.11.1" evidence="5"/>
<dbReference type="CDD" id="cd00063">
    <property type="entry name" value="FN3"/>
    <property type="match status" value="14"/>
</dbReference>
<feature type="region of interest" description="Disordered" evidence="25">
    <location>
        <begin position="4407"/>
        <end position="4462"/>
    </location>
</feature>
<dbReference type="Gene3D" id="3.30.200.20">
    <property type="entry name" value="Phosphorylase Kinase, domain 1"/>
    <property type="match status" value="1"/>
</dbReference>
<feature type="domain" description="Ig-like" evidence="27">
    <location>
        <begin position="1570"/>
        <end position="1659"/>
    </location>
</feature>
<feature type="compositionally biased region" description="Polar residues" evidence="25">
    <location>
        <begin position="3771"/>
        <end position="3791"/>
    </location>
</feature>
<reference evidence="29" key="1">
    <citation type="submission" date="2022-11" db="UniProtKB">
        <authorList>
            <consortium name="EnsemblMetazoa"/>
        </authorList>
    </citation>
    <scope>IDENTIFICATION</scope>
</reference>
<dbReference type="GeneID" id="119721199"/>
<feature type="compositionally biased region" description="Basic residues" evidence="25">
    <location>
        <begin position="3814"/>
        <end position="3827"/>
    </location>
</feature>
<feature type="domain" description="Fibronectin type-III" evidence="28">
    <location>
        <begin position="1267"/>
        <end position="1361"/>
    </location>
</feature>
<dbReference type="PROSITE" id="PS50853">
    <property type="entry name" value="FN3"/>
    <property type="match status" value="14"/>
</dbReference>
<dbReference type="GO" id="GO:0004674">
    <property type="term" value="F:protein serine/threonine kinase activity"/>
    <property type="evidence" value="ECO:0007669"/>
    <property type="project" value="UniProtKB-KW"/>
</dbReference>
<dbReference type="GO" id="GO:0031430">
    <property type="term" value="C:M band"/>
    <property type="evidence" value="ECO:0007669"/>
    <property type="project" value="TreeGrafter"/>
</dbReference>
<feature type="compositionally biased region" description="Basic and acidic residues" evidence="25">
    <location>
        <begin position="3833"/>
        <end position="3842"/>
    </location>
</feature>
<feature type="compositionally biased region" description="Basic and acidic residues" evidence="25">
    <location>
        <begin position="4165"/>
        <end position="4181"/>
    </location>
</feature>
<dbReference type="FunFam" id="1.10.510.10:FF:000571">
    <property type="entry name" value="Maternal embryonic leucine zipper kinase"/>
    <property type="match status" value="1"/>
</dbReference>
<evidence type="ECO:0000256" key="16">
    <source>
        <dbReference type="ARBA" id="ARBA00022842"/>
    </source>
</evidence>
<feature type="region of interest" description="Disordered" evidence="25">
    <location>
        <begin position="4502"/>
        <end position="4551"/>
    </location>
</feature>
<dbReference type="OrthoDB" id="504170at2759"/>
<dbReference type="OMA" id="TSSWPEY"/>
<evidence type="ECO:0000256" key="24">
    <source>
        <dbReference type="PROSITE-ProRule" id="PRU10141"/>
    </source>
</evidence>
<dbReference type="InterPro" id="IPR013098">
    <property type="entry name" value="Ig_I-set"/>
</dbReference>
<evidence type="ECO:0000259" key="28">
    <source>
        <dbReference type="PROSITE" id="PS50853"/>
    </source>
</evidence>
<dbReference type="InterPro" id="IPR011009">
    <property type="entry name" value="Kinase-like_dom_sf"/>
</dbReference>
<keyword evidence="12 24" id="KW-0547">Nucleotide-binding</keyword>
<dbReference type="FunFam" id="2.60.40.10:FF:000056">
    <property type="entry name" value="twitchin isoform X4"/>
    <property type="match status" value="1"/>
</dbReference>
<feature type="compositionally biased region" description="Basic and acidic residues" evidence="25">
    <location>
        <begin position="3793"/>
        <end position="3813"/>
    </location>
</feature>
<keyword evidence="18" id="KW-1015">Disulfide bond</keyword>
<dbReference type="Proteomes" id="UP000887568">
    <property type="component" value="Unplaced"/>
</dbReference>
<dbReference type="SMART" id="SM00220">
    <property type="entry name" value="S_TKc"/>
    <property type="match status" value="1"/>
</dbReference>
<feature type="domain" description="Fibronectin type-III" evidence="28">
    <location>
        <begin position="983"/>
        <end position="1080"/>
    </location>
</feature>
<evidence type="ECO:0000259" key="27">
    <source>
        <dbReference type="PROSITE" id="PS50835"/>
    </source>
</evidence>
<dbReference type="GO" id="GO:0007517">
    <property type="term" value="P:muscle organ development"/>
    <property type="evidence" value="ECO:0007669"/>
    <property type="project" value="UniProtKB-ARBA"/>
</dbReference>
<feature type="domain" description="Fibronectin type-III" evidence="28">
    <location>
        <begin position="92"/>
        <end position="187"/>
    </location>
</feature>
<dbReference type="FunFam" id="2.60.40.10:FF:000012">
    <property type="entry name" value="titin isoform X1"/>
    <property type="match status" value="3"/>
</dbReference>
<protein>
    <recommendedName>
        <fullName evidence="23">Titin</fullName>
        <ecNumber evidence="5">2.7.11.1</ecNumber>
    </recommendedName>
</protein>
<evidence type="ECO:0000256" key="18">
    <source>
        <dbReference type="ARBA" id="ARBA00023157"/>
    </source>
</evidence>
<evidence type="ECO:0000256" key="11">
    <source>
        <dbReference type="ARBA" id="ARBA00022737"/>
    </source>
</evidence>
<dbReference type="PROSITE" id="PS00107">
    <property type="entry name" value="PROTEIN_KINASE_ATP"/>
    <property type="match status" value="1"/>
</dbReference>
<dbReference type="Gene3D" id="2.60.40.10">
    <property type="entry name" value="Immunoglobulins"/>
    <property type="match status" value="32"/>
</dbReference>
<feature type="compositionally biased region" description="Polar residues" evidence="25">
    <location>
        <begin position="466"/>
        <end position="478"/>
    </location>
</feature>
<dbReference type="PRINTS" id="PR00014">
    <property type="entry name" value="FNTYPEIII"/>
</dbReference>
<evidence type="ECO:0000256" key="20">
    <source>
        <dbReference type="ARBA" id="ARBA00023319"/>
    </source>
</evidence>
<feature type="domain" description="Fibronectin type-III" evidence="28">
    <location>
        <begin position="1863"/>
        <end position="1958"/>
    </location>
</feature>
<dbReference type="FunFam" id="2.60.40.10:FF:000107">
    <property type="entry name" value="Myosin, light chain kinase a"/>
    <property type="match status" value="4"/>
</dbReference>
<feature type="compositionally biased region" description="Low complexity" evidence="25">
    <location>
        <begin position="3845"/>
        <end position="3860"/>
    </location>
</feature>
<evidence type="ECO:0000256" key="23">
    <source>
        <dbReference type="ARBA" id="ARBA00073138"/>
    </source>
</evidence>
<feature type="compositionally biased region" description="Basic and acidic residues" evidence="25">
    <location>
        <begin position="4252"/>
        <end position="4269"/>
    </location>
</feature>
<dbReference type="SMART" id="SM00060">
    <property type="entry name" value="FN3"/>
    <property type="match status" value="14"/>
</dbReference>
<dbReference type="FunFam" id="2.60.40.10:FF:000425">
    <property type="entry name" value="Myosin light chain kinase"/>
    <property type="match status" value="4"/>
</dbReference>
<dbReference type="GO" id="GO:0005516">
    <property type="term" value="F:calmodulin binding"/>
    <property type="evidence" value="ECO:0007669"/>
    <property type="project" value="UniProtKB-KW"/>
</dbReference>
<dbReference type="FunFam" id="2.60.40.10:FF:000034">
    <property type="entry name" value="Titin isoform A"/>
    <property type="match status" value="3"/>
</dbReference>
<feature type="compositionally biased region" description="Low complexity" evidence="25">
    <location>
        <begin position="4303"/>
        <end position="4312"/>
    </location>
</feature>
<evidence type="ECO:0000256" key="15">
    <source>
        <dbReference type="ARBA" id="ARBA00022840"/>
    </source>
</evidence>
<sequence length="5079" mass="567964">MDSTFVTLSWHPPSDDGGSRVTHYVIEKRDTKRTSWARLPVNITDTTYKVQNLMEKAEYVFRVIAINKIGESEPLEGTERILMKSKYDVPGAPSTPQVTDTTADSVSLSWLPPSTTGGAEIIGYIIEKKDRTSIYWTKVATLGGDETSCIITRLTRGGEYEFRIVAENRVGVGAPSEPSIRVKAEEAAVTPKLGEVKEPITAKVGTTVRVEVPYTGFPVPRTTWTREGASLPSSHRMKVETTDRSVAMIIKNCERSDAGNYTVAVKNDAGSDSAKIEIKIFDKPSPPRGPLEQTDVTENAVTLSWRPPQDDGGSRIFNYIVEKQGELDYKWKPVTENNITDLTYRVTGLKEYKRYQFRVMAVNQFGTSEPLEGQAVTPKGQYNVPDAPDAPDVSNITVDSMTLSWSPPLHDGGAPVSGYVVEMRQTTSPRWVKATLTPIPDTTFKVGRLLRGSEYEFRVSAVNRAGTGNPSEPSQSVIAENPPVPPKLDLDLKYQRVITVRAGTSFRMEVPYKGTPVPTIKWTHNSKPIDRTIRVSIDTSDFVTVLNTRNSERGDSGDYVITATNKSGEASATVTVKVFDRPGPPEGPLQVIRLGSNDVTLSWSPPSDDGGSQIIGYILEKREGSMRMWTKVSAALTECMHRVPGLTEGSEYQFRVRAENKSGVSEPLEGEKVVPKGDYEVPGKPGPVNVASIHGDSVSLNWSPPSKDGGAPISGYIIEKRDKSSDTWSRVNAAPVTDSSHKVPRLIHGTEYEFRVSALNKAGVGEPALTPGRVLVERPAAAPKLELGALYHDTVTVRAGSNLHLDMPCRGKPTPTVTWTKDGSDLAIDAIRIRAATSEFATNLTVKNTGKDDAGTYVLTATNKAGSDSGTIKVVVLDKPGPPEGPLNTSDITKDSVTLSWQPPTDDGGSQVTNYILEKREAERLTWTRVSATVRGTRYTVTGLIDGTKYMFRVRAENKYGQSEPLNSTDAVLVKSPFDVPDAPGIPEISGVTDTTMTVSWKPPRSDGGSEITGYVLEMKETSGIRWMRATRKVLKESNFTVTGLVKGRDYEFQVAAENEVGVGPMSRNSAPATAKTPAETAEFTEPLTDISAKVGKTVTLECRISNAKAEVKWFMDGVQIFAVDRHSIIREGQRRALAIRDVGPRDIGKYSCKCGDACTEATVRVKSEPKIDLSDYKDVITVRAGNILRLYVPFTGCPTPTAEWYRHDRRISEDNRTKIEKQENRTELVIKNTIRSDTGQYSLTVSNEAGKHTANIHVIVVDVPGPPTGPLEISDIGRFSVSLSWSPPREDGGSKIEYYTVERREKGRKMWTVATTYATTTSYTVTGLSENMEYEFRVSAENINGVGSPLEGSQAVVCKSLYSVPSAPGKPEVHNIYHDHMTLTWTEPQHDGGKPITGYVLEVRENFSSHWKRINREAVLDTTYTVKGLVEGHHYEFRVTAENSVGLGKPSQPTHPPRIAKDPARRPSPPGFPAIKDVTPTSVKLSWTVPFSDGGQPITHYTVERRRKGSYDWTDKMTAPTNSCHVENLTPNVEYVFRVCAVNAAQMESDPSKASEAFVTKESLPGVPPTFTEEPHNVMVAEKSKAEFTCRVAGTPTPQVDWIRKGRELFTGRKFSITTDKDGLHRLTIHEAREMDSGMYTAVAQNENGKVRASAELHIKSLPSLDLDRRMRDFNIRAGSTLHITIPFTGTPKPTLRWKKEDGEVMETKGRYRIDASGGEADLTIRETEREDSGIYTLEAENEFGVQQVSAKVHVVDKPGPPTGPIHTVEVSKKSITLSWQPPLDDGGSPILRYIIEMREANRTIWQNAGSVSSATEHTVGGLMEGTAYLFRVSAENQYGTSEPLIGRESVMAKAPYDVPSAPGKPTVSDIQRHSVHLLWVPPDSDGGSPITNYIIEKRETTSTRWFRANREEVTGNSHTIINLIEDSEYEFRVIAENKAGFGPPSASSQRVVVKDPRGSIPAAFVRTPHSIAVTQGRAGTLECEVAGYPSPQVSWYRLGREIRDGRKYKIRACGNIHTLQISDVYDEDTGEITVKVTNKAGSQTEKADVQIQVAPKVNVPPRLRVPLDCLQGEILKLRIPYSGIPLPTIAWDRDGVDIKPAGNLEIKTSDKETTLSINKVTKEDAGKYTVVATNELGYESASIIINILRHPDPPRNLEVLDVTSDTVRLSWQPPLHDGGSTIISYVVEKRDAGSNTWARCITSRNCFHTIVGLKSESEYQFRVSAMNSYGASEPCEASSVIATKPSALTRPELEDYEAKRRYYDSLVDLSWVPSRFDYIKRFGSVYDYYNIFEELGRGSYGVVYRAVEKATGKTFAAKFLRCQGHERDVVKREIDIMKRLHHPALLSLHEVFENDEEMIMIIEFLSGGELFDRLVDESHILTEPEVVDYMKQICEGIRHMHEKHVLHLDLKPENIMLRTRTGNDVKLIDFGLARELDPHEQVRVMFGTPEFVAPEVVNFEPIGLPSDMWSLGVLSYVMLSGISPFMEESDIDILKSVSKGEWDFDEEAFADVSDEGLDWIEKILIKDKNKRMTIQEALAHPWLNMDTDTLARRRARRLNSRRLRKLHEKRKPEGAGQTINALGRLAHGGALREIHKVYRGQPLHERVVYMDVRDAAPKFVVPVETTTAIEGNAARFECEVSALTEPLITWFKGKTPLQIGIKYKMLYDDRKYTLVIQDTNVDDVGEYTCKAVNSYGSATSVASLDIELLDEEELERRGERRTLEMKRQKIPLGERARRLRAMQAEMGADQPPQFVKTLQDKECGLGFILPLSFEVTVPPEPTKVIWYLNGKQLKEGPRYKFYVDNGTYTLEIQETTLDDMGEYCAEVTNQTGTSITKCKVAVDANFMDKYAGYVRPRFVQRLRDILIVEGSAARLECKVTGMPDPEIRWFKDHKEIEDGTHYSMEFDDEDTCTLILQDVFLTDAGTYTCQASNLLGRISCDSHVKVERCGAESEPGSELSRESSIEDLAAISKHIPARRRLNCTPFFSLPLRRKKVAENDSARLTCAVQGYPAPKVAWTKNGNPIYDGYYYNITNRWGVCTLEVRSARLSDTGTYRCTATNEEGQDSSACELVVEERMEPDETFDYIRPSFHKPVRGKRVREGRTARLEIQVSGYPEPQIVWYKDNVRIDEDDHISIEKYAGGAQTLVITGVTPTDAGRYKAAASSPAGKASCAADLIILEVEADIESEDEGEIGRGRRRTRHKPKAEPKEPKPHRKPHKVRPVAETFEERKARRIQQRMEQPLLYRPSSVPVRSRRRSYSPSYIPAFGPPPLYSPTTDVRKQKHLAGYKPIPYSRTPTPARAQSVPVPVFRRSVSHPGVDDGYGPTYIPHYEIPKRGKYGEFKTPTPSYVPHHALPGSAATPTPHDERYFAAVFEDYMSASEYEYQLRERTPSFPRSRTPSVSRARSTTPSRRRRTLSSDYEDYYGRRLSYEGKRTRSITPTRAGRITPSAPDYEAYMKHLKALKKQAQAFRPSSVPARQLPEIFTPVFDEEERIRPVPKRYPQPVRAKSVPPKEGRPIKKSEAGRYHLPSLREFIGNRPHPFMPREKSTLPERTPSRMSSTSDYEDRSLSYDRRPRYDSQSSTSSYRGRSTTPTARYDAKSTTPASDYGERDYRRVSLERPPPPSFKQRSKSPGMSAIPKRSRTPTTPEYERSFDTFRPRSISPHAAAPRRGTTPTYSDSEHRPRDFRLLSTDSLESYSSRSRSPGLRRSVTPVATDSERTPREIMIIERMMSYDSTSDRPLTPATRRSVTPSYEQRERETKRSTVRKSSASPTVSSVPRRGSTPTYPDQRHRDYRLSSSDRESFEGHRPRPKSPKISTHRRSTTPSSDAERQQRDYRLLSVDSIESFSRRSSSPLPGRPITPVATDSLRTPREIRIIEKLASYDSTRKSGMSPILGTRRTVTPSLHLQRDVKRPVSPMKPSSAISSGQRRSVTPTSSEKYRRDYHGSSSSERETFETHRRRPVSPEEKRRQRRSVTPTSSESEHKYRDSRLLSTDSIESYGGRSASPHSGRPVTPVATDSLRTPREIRIINKLSTYDTSRESAMSPIPGTRRSVTPTYERRQRDDRRHVSPKISASPELSRSSLTSISDVTQRSTTRKSYASPRPASPREVSYRDSQREHTGYRKVATESKSYETHLGPRPASPLAERPVTPIATNSLRTPREIRIVERMSQRDRTSPQPAPAVRTFHTSPRPASPREPLPRDSGRERTDYRKLSTESESYKTHLEPRPVSPLPERPVTPVGTDSLRTAREIRIIERMSTRDRTSVPPPPSSSKHRDYGVSTQSTSSYSRPERRDYRSSYTSSSPSYDRYEPRLSYRQRSSSPVRRSVSPTSGRSSPPIYSRKSIEDRDLYSSTSRKSYRDSYESSRSHRQRSLSPKVITTDFDQDYASAGKRYDIDRSYMEDSYRKAPSESKLSPTSAEDRYDRSFDSYTTSSKQKSSKLGAFAPVGVSKPGSVPRAELPFKLESDLLEESGSDHSSPARFIPLADEEGIEAICLGTQEKTPDKPEDETKGDVPEDVKLTKEDAQQEEKEKEERAEDERDEDSERLIAKRKEAMIETDQKIDDTEGDGPPEFVRRMRDMTVSDGARVVLEVHITGARPMDVGWLRNGQDIPDSDEFRYVSRGNIHQLVIAEIFPEDSGRYTCEALNDHGEADCQCTLNVTEEPSVSISINMSQDITSTTTDHQALMDDENIPPEFFEEPQSQTVEEGGMARFVCDVDGEPVPTVTWSKDDVPIRDGGRFRVYSDKFSHTFEIPVALATDEGEYVCTATNKEGQTECGFSLRVIHDQTPAVTDKQVIDEVIAQFEDSTDAVDEPVRFSADSEAPIFIEELKDQVVTEESGTTFQCRVTGQPLPDITWYFEDRPIKSSKYFQMSEEDDLCILIIAEAYTEDAGKYSCHANNEAGEAVTSAMLMVEEPAPPADMTPAPAAEPVSQQAPTFDNKIQDCEVQANSEARFECTVIGTPPPESKWFKNGKPLKNGIRQKVSQGEDGLCSLIIPRAQMEDSGDYECKAENAQGSASCAAKLNVKTSKKLPFLNKFQQDKPSPGSGPGGKKAPIGPSRGGSSVMARAQMFGK</sequence>
<feature type="compositionally biased region" description="Basic and acidic residues" evidence="25">
    <location>
        <begin position="4506"/>
        <end position="4551"/>
    </location>
</feature>
<dbReference type="InterPro" id="IPR000719">
    <property type="entry name" value="Prot_kinase_dom"/>
</dbReference>
<comment type="similarity">
    <text evidence="4">Belongs to the protein kinase superfamily. CAMK Ser/Thr protein kinase family.</text>
</comment>
<dbReference type="SUPFAM" id="SSF49265">
    <property type="entry name" value="Fibronectin type III"/>
    <property type="match status" value="8"/>
</dbReference>
<feature type="domain" description="Fibronectin type-III" evidence="28">
    <location>
        <begin position="2155"/>
        <end position="2248"/>
    </location>
</feature>
<evidence type="ECO:0000313" key="30">
    <source>
        <dbReference type="Proteomes" id="UP000887568"/>
    </source>
</evidence>
<dbReference type="InterPro" id="IPR017441">
    <property type="entry name" value="Protein_kinase_ATP_BS"/>
</dbReference>
<feature type="domain" description="Fibronectin type-III" evidence="28">
    <location>
        <begin position="1470"/>
        <end position="1564"/>
    </location>
</feature>
<feature type="compositionally biased region" description="Polar residues" evidence="25">
    <location>
        <begin position="4285"/>
        <end position="4294"/>
    </location>
</feature>
<feature type="compositionally biased region" description="Basic and acidic residues" evidence="25">
    <location>
        <begin position="3653"/>
        <end position="3662"/>
    </location>
</feature>
<dbReference type="FunFam" id="2.60.40.10:FF:000160">
    <property type="entry name" value="Titin a"/>
    <property type="match status" value="1"/>
</dbReference>
<feature type="domain" description="Ig-like" evidence="27">
    <location>
        <begin position="1664"/>
        <end position="1755"/>
    </location>
</feature>
<dbReference type="InterPro" id="IPR036179">
    <property type="entry name" value="Ig-like_dom_sf"/>
</dbReference>
<feature type="compositionally biased region" description="Polar residues" evidence="25">
    <location>
        <begin position="3927"/>
        <end position="3942"/>
    </location>
</feature>
<feature type="compositionally biased region" description="Low complexity" evidence="25">
    <location>
        <begin position="3693"/>
        <end position="3714"/>
    </location>
</feature>
<feature type="compositionally biased region" description="Polar residues" evidence="25">
    <location>
        <begin position="3738"/>
        <end position="3758"/>
    </location>
</feature>
<feature type="compositionally biased region" description="Basic and acidic residues" evidence="25">
    <location>
        <begin position="3943"/>
        <end position="3974"/>
    </location>
</feature>
<keyword evidence="8" id="KW-0597">Phosphoprotein</keyword>
<feature type="domain" description="Ig-like" evidence="27">
    <location>
        <begin position="4941"/>
        <end position="5030"/>
    </location>
</feature>
<feature type="compositionally biased region" description="Basic and acidic residues" evidence="25">
    <location>
        <begin position="3612"/>
        <end position="3622"/>
    </location>
</feature>
<evidence type="ECO:0000256" key="25">
    <source>
        <dbReference type="SAM" id="MobiDB-lite"/>
    </source>
</evidence>
<dbReference type="GO" id="GO:0046872">
    <property type="term" value="F:metal ion binding"/>
    <property type="evidence" value="ECO:0007669"/>
    <property type="project" value="UniProtKB-KW"/>
</dbReference>
<feature type="domain" description="Ig-like" evidence="27">
    <location>
        <begin position="2858"/>
        <end position="2949"/>
    </location>
</feature>
<feature type="region of interest" description="Disordered" evidence="25">
    <location>
        <begin position="464"/>
        <end position="484"/>
    </location>
</feature>
<feature type="domain" description="Fibronectin type-III" evidence="28">
    <location>
        <begin position="1368"/>
        <end position="1464"/>
    </location>
</feature>
<keyword evidence="17" id="KW-0112">Calmodulin-binding</keyword>
<feature type="compositionally biased region" description="Basic and acidic residues" evidence="25">
    <location>
        <begin position="3874"/>
        <end position="3883"/>
    </location>
</feature>
<comment type="subcellular location">
    <subcellularLocation>
        <location evidence="3">Cytoplasm</location>
        <location evidence="3">Myofibril</location>
        <location evidence="3">Sarcomere</location>
    </subcellularLocation>
    <subcellularLocation>
        <location evidence="2">Nucleus</location>
    </subcellularLocation>
</comment>
<evidence type="ECO:0000256" key="21">
    <source>
        <dbReference type="ARBA" id="ARBA00047899"/>
    </source>
</evidence>
<evidence type="ECO:0000256" key="4">
    <source>
        <dbReference type="ARBA" id="ARBA00006692"/>
    </source>
</evidence>
<evidence type="ECO:0000259" key="26">
    <source>
        <dbReference type="PROSITE" id="PS50011"/>
    </source>
</evidence>
<dbReference type="PANTHER" id="PTHR14340">
    <property type="entry name" value="MICROFIBRIL-ASSOCIATED GLYCOPROTEIN 3"/>
    <property type="match status" value="1"/>
</dbReference>
<evidence type="ECO:0000256" key="12">
    <source>
        <dbReference type="ARBA" id="ARBA00022741"/>
    </source>
</evidence>
<dbReference type="FunFam" id="2.60.40.10:FF:002787">
    <property type="entry name" value="Predicted protein"/>
    <property type="match status" value="1"/>
</dbReference>
<feature type="domain" description="Ig-like" evidence="27">
    <location>
        <begin position="1072"/>
        <end position="1165"/>
    </location>
</feature>
<feature type="domain" description="Ig-like" evidence="27">
    <location>
        <begin position="2754"/>
        <end position="2838"/>
    </location>
</feature>
<evidence type="ECO:0000256" key="14">
    <source>
        <dbReference type="ARBA" id="ARBA00022837"/>
    </source>
</evidence>
<feature type="compositionally biased region" description="Low complexity" evidence="25">
    <location>
        <begin position="4324"/>
        <end position="4343"/>
    </location>
</feature>
<dbReference type="InterPro" id="IPR008271">
    <property type="entry name" value="Ser/Thr_kinase_AS"/>
</dbReference>
<evidence type="ECO:0000256" key="8">
    <source>
        <dbReference type="ARBA" id="ARBA00022553"/>
    </source>
</evidence>
<feature type="compositionally biased region" description="Basic and acidic residues" evidence="25">
    <location>
        <begin position="3515"/>
        <end position="3529"/>
    </location>
</feature>
<keyword evidence="16" id="KW-0460">Magnesium</keyword>
<feature type="region of interest" description="Disordered" evidence="25">
    <location>
        <begin position="3499"/>
        <end position="4383"/>
    </location>
</feature>
<dbReference type="CDD" id="cd05748">
    <property type="entry name" value="Ig_Titin_like"/>
    <property type="match status" value="4"/>
</dbReference>
<dbReference type="FunFam" id="2.60.40.10:FF:000002">
    <property type="entry name" value="Titin a"/>
    <property type="match status" value="3"/>
</dbReference>
<dbReference type="InterPro" id="IPR007110">
    <property type="entry name" value="Ig-like_dom"/>
</dbReference>
<dbReference type="GO" id="GO:0005524">
    <property type="term" value="F:ATP binding"/>
    <property type="evidence" value="ECO:0007669"/>
    <property type="project" value="UniProtKB-UniRule"/>
</dbReference>
<keyword evidence="10" id="KW-0479">Metal-binding</keyword>
<evidence type="ECO:0000256" key="2">
    <source>
        <dbReference type="ARBA" id="ARBA00004123"/>
    </source>
</evidence>
<feature type="domain" description="Ig-like" evidence="27">
    <location>
        <begin position="2619"/>
        <end position="2707"/>
    </location>
</feature>
<feature type="compositionally biased region" description="Basic and acidic residues" evidence="25">
    <location>
        <begin position="3721"/>
        <end position="3731"/>
    </location>
</feature>
<feature type="domain" description="Ig-like" evidence="27">
    <location>
        <begin position="191"/>
        <end position="279"/>
    </location>
</feature>
<dbReference type="GO" id="GO:0030018">
    <property type="term" value="C:Z disc"/>
    <property type="evidence" value="ECO:0007669"/>
    <property type="project" value="UniProtKB-ARBA"/>
</dbReference>
<keyword evidence="30" id="KW-1185">Reference proteome</keyword>
<dbReference type="InterPro" id="IPR003599">
    <property type="entry name" value="Ig_sub"/>
</dbReference>
<keyword evidence="15 24" id="KW-0067">ATP-binding</keyword>